<dbReference type="Proteomes" id="UP000441032">
    <property type="component" value="Unassembled WGS sequence"/>
</dbReference>
<evidence type="ECO:0000313" key="2">
    <source>
        <dbReference type="Proteomes" id="UP000441032"/>
    </source>
</evidence>
<comment type="caution">
    <text evidence="1">The sequence shown here is derived from an EMBL/GenBank/DDBJ whole genome shotgun (WGS) entry which is preliminary data.</text>
</comment>
<reference evidence="1 2" key="1">
    <citation type="submission" date="2019-11" db="EMBL/GenBank/DDBJ databases">
        <title>Phenotypic characterization of an OXA-22 and OXA-60 co-producing Ralstonia pickettii clinical strain.</title>
        <authorList>
            <person name="He F."/>
        </authorList>
    </citation>
    <scope>NUCLEOTIDE SEQUENCE [LARGE SCALE GENOMIC DNA]</scope>
    <source>
        <strain evidence="1 2">PSLESD1</strain>
    </source>
</reference>
<dbReference type="RefSeq" id="WP_154209013.1">
    <property type="nucleotide sequence ID" value="NZ_WJYN01000014.1"/>
</dbReference>
<dbReference type="EMBL" id="WJYN01000014">
    <property type="protein sequence ID" value="MRT01553.1"/>
    <property type="molecule type" value="Genomic_DNA"/>
</dbReference>
<gene>
    <name evidence="1" type="ORF">GJQ57_23190</name>
</gene>
<name>A0A7X2LDQ5_RALPI</name>
<organism evidence="1 2">
    <name type="scientific">Ralstonia pickettii</name>
    <name type="common">Burkholderia pickettii</name>
    <dbReference type="NCBI Taxonomy" id="329"/>
    <lineage>
        <taxon>Bacteria</taxon>
        <taxon>Pseudomonadati</taxon>
        <taxon>Pseudomonadota</taxon>
        <taxon>Betaproteobacteria</taxon>
        <taxon>Burkholderiales</taxon>
        <taxon>Burkholderiaceae</taxon>
        <taxon>Ralstonia</taxon>
    </lineage>
</organism>
<accession>A0A7X2LDQ5</accession>
<proteinExistence type="predicted"/>
<evidence type="ECO:0000313" key="1">
    <source>
        <dbReference type="EMBL" id="MRT01553.1"/>
    </source>
</evidence>
<protein>
    <submittedName>
        <fullName evidence="1">Uncharacterized protein</fullName>
    </submittedName>
</protein>
<dbReference type="AlphaFoldDB" id="A0A7X2LDQ5"/>
<sequence>MLKVTVELWPGGRERCRRVLATAEIARIKVGAHADYEVRLQEEVLGDVGSGVLHQYPRFAGSVWDLVARGIAMALSGYEELPLRPSSPSVPVHWSGDIPYVRTREIPEPARSLFLRGVRVSSMLVVEDDADPMDCVYAWDFEAFLAGYR</sequence>